<evidence type="ECO:0000256" key="2">
    <source>
        <dbReference type="ARBA" id="ARBA00023315"/>
    </source>
</evidence>
<keyword evidence="4" id="KW-0687">Ribonucleoprotein</keyword>
<keyword evidence="4" id="KW-0689">Ribosomal protein</keyword>
<keyword evidence="1" id="KW-0808">Transferase</keyword>
<comment type="caution">
    <text evidence="4">The sequence shown here is derived from an EMBL/GenBank/DDBJ whole genome shotgun (WGS) entry which is preliminary data.</text>
</comment>
<keyword evidence="2" id="KW-0012">Acyltransferase</keyword>
<feature type="domain" description="N-acetyltransferase" evidence="3">
    <location>
        <begin position="1"/>
        <end position="154"/>
    </location>
</feature>
<dbReference type="InterPro" id="IPR000182">
    <property type="entry name" value="GNAT_dom"/>
</dbReference>
<accession>A0A840ZES3</accession>
<organism evidence="4 5">
    <name type="scientific">Methylorubrum rhodinum</name>
    <dbReference type="NCBI Taxonomy" id="29428"/>
    <lineage>
        <taxon>Bacteria</taxon>
        <taxon>Pseudomonadati</taxon>
        <taxon>Pseudomonadota</taxon>
        <taxon>Alphaproteobacteria</taxon>
        <taxon>Hyphomicrobiales</taxon>
        <taxon>Methylobacteriaceae</taxon>
        <taxon>Methylorubrum</taxon>
    </lineage>
</organism>
<dbReference type="CDD" id="cd04301">
    <property type="entry name" value="NAT_SF"/>
    <property type="match status" value="1"/>
</dbReference>
<dbReference type="Pfam" id="PF00583">
    <property type="entry name" value="Acetyltransf_1"/>
    <property type="match status" value="1"/>
</dbReference>
<keyword evidence="5" id="KW-1185">Reference proteome</keyword>
<dbReference type="InterPro" id="IPR016181">
    <property type="entry name" value="Acyl_CoA_acyltransferase"/>
</dbReference>
<dbReference type="GO" id="GO:0005840">
    <property type="term" value="C:ribosome"/>
    <property type="evidence" value="ECO:0007669"/>
    <property type="project" value="UniProtKB-KW"/>
</dbReference>
<dbReference type="AlphaFoldDB" id="A0A840ZES3"/>
<evidence type="ECO:0000313" key="4">
    <source>
        <dbReference type="EMBL" id="MBB5756432.1"/>
    </source>
</evidence>
<dbReference type="PANTHER" id="PTHR43420">
    <property type="entry name" value="ACETYLTRANSFERASE"/>
    <property type="match status" value="1"/>
</dbReference>
<evidence type="ECO:0000256" key="1">
    <source>
        <dbReference type="ARBA" id="ARBA00022679"/>
    </source>
</evidence>
<dbReference type="InterPro" id="IPR050680">
    <property type="entry name" value="YpeA/RimI_acetyltransf"/>
</dbReference>
<dbReference type="PROSITE" id="PS51186">
    <property type="entry name" value="GNAT"/>
    <property type="match status" value="1"/>
</dbReference>
<dbReference type="EMBL" id="JACHOP010000003">
    <property type="protein sequence ID" value="MBB5756432.1"/>
    <property type="molecule type" value="Genomic_DNA"/>
</dbReference>
<name>A0A840ZES3_9HYPH</name>
<reference evidence="4 5" key="1">
    <citation type="submission" date="2020-08" db="EMBL/GenBank/DDBJ databases">
        <title>Genomic Encyclopedia of Type Strains, Phase IV (KMG-IV): sequencing the most valuable type-strain genomes for metagenomic binning, comparative biology and taxonomic classification.</title>
        <authorList>
            <person name="Goeker M."/>
        </authorList>
    </citation>
    <scope>NUCLEOTIDE SEQUENCE [LARGE SCALE GENOMIC DNA]</scope>
    <source>
        <strain evidence="4 5">DSM 2163</strain>
    </source>
</reference>
<evidence type="ECO:0000313" key="5">
    <source>
        <dbReference type="Proteomes" id="UP000583454"/>
    </source>
</evidence>
<dbReference type="RefSeq" id="WP_183566168.1">
    <property type="nucleotide sequence ID" value="NZ_JACHOP010000003.1"/>
</dbReference>
<evidence type="ECO:0000259" key="3">
    <source>
        <dbReference type="PROSITE" id="PS51186"/>
    </source>
</evidence>
<dbReference type="SUPFAM" id="SSF55729">
    <property type="entry name" value="Acyl-CoA N-acyltransferases (Nat)"/>
    <property type="match status" value="1"/>
</dbReference>
<proteinExistence type="predicted"/>
<sequence>MHRRPEGEEDAPFLFALHAADHGATFSMLPPPLRDLLLRQTFDGKRLTYRVRYPDARWEILEADGAPIGRIVTDRGARGLTLIDIALLPERRGRGLGARLIAETMDEARAAGLPLHLTVAADNPGARRLYERLGFVPGQATELHTELVWTPPAAPGA</sequence>
<protein>
    <submittedName>
        <fullName evidence="4">Ribosomal protein S18 acetylase RimI-like enzyme</fullName>
    </submittedName>
</protein>
<dbReference type="Proteomes" id="UP000583454">
    <property type="component" value="Unassembled WGS sequence"/>
</dbReference>
<dbReference type="GO" id="GO:0016747">
    <property type="term" value="F:acyltransferase activity, transferring groups other than amino-acyl groups"/>
    <property type="evidence" value="ECO:0007669"/>
    <property type="project" value="InterPro"/>
</dbReference>
<dbReference type="Gene3D" id="3.40.630.30">
    <property type="match status" value="1"/>
</dbReference>
<gene>
    <name evidence="4" type="ORF">HNR00_001130</name>
</gene>